<keyword evidence="13" id="KW-1185">Reference proteome</keyword>
<keyword evidence="6" id="KW-0067">ATP-binding</keyword>
<comment type="subcellular location">
    <subcellularLocation>
        <location evidence="1">Cell inner membrane</location>
        <topology evidence="1">Multi-pass membrane protein</topology>
    </subcellularLocation>
</comment>
<dbReference type="PANTHER" id="PTHR42798">
    <property type="entry name" value="LIPOPROTEIN-RELEASING SYSTEM ATP-BINDING PROTEIN LOLD"/>
    <property type="match status" value="1"/>
</dbReference>
<evidence type="ECO:0000256" key="3">
    <source>
        <dbReference type="ARBA" id="ARBA00022475"/>
    </source>
</evidence>
<comment type="similarity">
    <text evidence="9">Belongs to the ABC transporter superfamily. Macrolide exporter (TC 3.A.1.122) family.</text>
</comment>
<dbReference type="PANTHER" id="PTHR42798:SF6">
    <property type="entry name" value="CELL DIVISION ATP-BINDING PROTEIN FTSE"/>
    <property type="match status" value="1"/>
</dbReference>
<keyword evidence="4 10" id="KW-0812">Transmembrane</keyword>
<sequence>MLKLAEIRKSYKTFDYTQTALDGISVTFRDNEFAAVLGPSGSGKTTMLNIIGGLDHYDSGDLEIDGISTKEYKSSDWDTYRNNRIGFVFQSYNLIPHQSILSNVELALTLSGVSPSERKERAKEALEEVGLGDHIRKLPNQLSGGQMQRVAIARALINDPEILLADEPTGALDTSTSEQVMNLLKRIAKDRLVIMVTHNSELADDYATRIIQLKDGQIISDTNPLDASEEKQRAGRAPRKVSMSFLTAISLSLSNLMTKKGRTFVTALAGSIGIIGIAAILALASGIDSYIAGVEQETMSIYPLTIQGSGIDFSGFFADSGENAMGARSADGKSESGGIKEQKITETLFNHQNKNDLKSLKSYIETNGRKINPYVKNIQYSYNVTPQIYLADTSENVDQINPDSILGSYGLGANNALSAFMGSGSSMGMNVFNEMPGDIKMFEEQYVVDAGRWPESYDEAVIVLMPDGSVSDYVLYTLGLRNRTELEEVMDKFVNNPDAEVKLKKEKRSFNYEDLMSAKLKVISAADKYAYDKEHSIWVDKSDNSQYMSELVNKGLDLKIVGVVQADPDAKATSLSPGVNYTPELTGYLMKEAADKEIIKKQIANPAVNVLTGKSFAEEKKGKATSKFDFADLFSIDENAIRNAFNMDPSQINLDLSGLGDISINTDEMEPPSFDINEVTESIAGEVNIPSDELTAIMTGVMQGFLAEEAEAGAVDPNQMAEDLAAYLARPDVQGTMTAQLNDLLAATQIDTKLAEILRTYMETTMQSYIAQMMDSVQAQLQVQLQDQIQNALSQLPAQMQNAISIDQNAFAQAFKLKMSEDEILEFLKALMNPEESTYESNLSVLGYADPGNPTQINIYPLDFNSKDDVKNFLENYNDQMEKEGEKDKVVRYTDLVGTLMTSVTDIVDTISYALIAFVAISLVVSSIMIGVITYISVLERKKEIGILRALGASKRDVRRVFNAETLIIGLVAGVLGVAATYLISIPANIIVYNKLGIERIAQLPVTAALILTGISMFLAFISGLFPSSAAARKDPVEALRSE</sequence>
<feature type="transmembrane region" description="Helical" evidence="10">
    <location>
        <begin position="960"/>
        <end position="984"/>
    </location>
</feature>
<dbReference type="InterPro" id="IPR003593">
    <property type="entry name" value="AAA+_ATPase"/>
</dbReference>
<evidence type="ECO:0000256" key="5">
    <source>
        <dbReference type="ARBA" id="ARBA00022741"/>
    </source>
</evidence>
<feature type="domain" description="ABC transporter" evidence="11">
    <location>
        <begin position="2"/>
        <end position="240"/>
    </location>
</feature>
<evidence type="ECO:0000256" key="7">
    <source>
        <dbReference type="ARBA" id="ARBA00022989"/>
    </source>
</evidence>
<dbReference type="InterPro" id="IPR017911">
    <property type="entry name" value="MacB-like_ATP-bd"/>
</dbReference>
<evidence type="ECO:0000256" key="4">
    <source>
        <dbReference type="ARBA" id="ARBA00022692"/>
    </source>
</evidence>
<dbReference type="GO" id="GO:0098796">
    <property type="term" value="C:membrane protein complex"/>
    <property type="evidence" value="ECO:0007669"/>
    <property type="project" value="UniProtKB-ARBA"/>
</dbReference>
<dbReference type="InterPro" id="IPR003439">
    <property type="entry name" value="ABC_transporter-like_ATP-bd"/>
</dbReference>
<dbReference type="Proteomes" id="UP000295726">
    <property type="component" value="Unassembled WGS sequence"/>
</dbReference>
<evidence type="ECO:0000256" key="2">
    <source>
        <dbReference type="ARBA" id="ARBA00022448"/>
    </source>
</evidence>
<keyword evidence="3" id="KW-1003">Cell membrane</keyword>
<proteinExistence type="inferred from homology"/>
<dbReference type="EMBL" id="SLZZ01000004">
    <property type="protein sequence ID" value="TCS81100.1"/>
    <property type="molecule type" value="Genomic_DNA"/>
</dbReference>
<keyword evidence="5" id="KW-0547">Nucleotide-binding</keyword>
<dbReference type="CDD" id="cd03255">
    <property type="entry name" value="ABC_MJ0796_LolCDE_FtsE"/>
    <property type="match status" value="1"/>
</dbReference>
<dbReference type="GO" id="GO:0005886">
    <property type="term" value="C:plasma membrane"/>
    <property type="evidence" value="ECO:0007669"/>
    <property type="project" value="UniProtKB-SubCell"/>
</dbReference>
<evidence type="ECO:0000256" key="6">
    <source>
        <dbReference type="ARBA" id="ARBA00022840"/>
    </source>
</evidence>
<keyword evidence="2" id="KW-0813">Transport</keyword>
<evidence type="ECO:0000313" key="12">
    <source>
        <dbReference type="EMBL" id="TCS81100.1"/>
    </source>
</evidence>
<dbReference type="PROSITE" id="PS50893">
    <property type="entry name" value="ABC_TRANSPORTER_2"/>
    <property type="match status" value="1"/>
</dbReference>
<dbReference type="GO" id="GO:0005524">
    <property type="term" value="F:ATP binding"/>
    <property type="evidence" value="ECO:0007669"/>
    <property type="project" value="UniProtKB-KW"/>
</dbReference>
<keyword evidence="12" id="KW-0449">Lipoprotein</keyword>
<dbReference type="SUPFAM" id="SSF52540">
    <property type="entry name" value="P-loop containing nucleoside triphosphate hydrolases"/>
    <property type="match status" value="1"/>
</dbReference>
<name>A0A4R3KDI2_9FIRM</name>
<keyword evidence="7 10" id="KW-1133">Transmembrane helix</keyword>
<dbReference type="SMART" id="SM00382">
    <property type="entry name" value="AAA"/>
    <property type="match status" value="1"/>
</dbReference>
<feature type="transmembrane region" description="Helical" evidence="10">
    <location>
        <begin position="264"/>
        <end position="287"/>
    </location>
</feature>
<dbReference type="InterPro" id="IPR027417">
    <property type="entry name" value="P-loop_NTPase"/>
</dbReference>
<dbReference type="OrthoDB" id="2079174at2"/>
<accession>A0A4R3KDI2</accession>
<evidence type="ECO:0000256" key="10">
    <source>
        <dbReference type="SAM" id="Phobius"/>
    </source>
</evidence>
<organism evidence="12 13">
    <name type="scientific">Muricomes intestini</name>
    <dbReference type="NCBI Taxonomy" id="1796634"/>
    <lineage>
        <taxon>Bacteria</taxon>
        <taxon>Bacillati</taxon>
        <taxon>Bacillota</taxon>
        <taxon>Clostridia</taxon>
        <taxon>Lachnospirales</taxon>
        <taxon>Lachnospiraceae</taxon>
        <taxon>Muricomes</taxon>
    </lineage>
</organism>
<evidence type="ECO:0000256" key="9">
    <source>
        <dbReference type="ARBA" id="ARBA00038388"/>
    </source>
</evidence>
<dbReference type="InterPro" id="IPR017871">
    <property type="entry name" value="ABC_transporter-like_CS"/>
</dbReference>
<dbReference type="FunFam" id="3.40.50.300:FF:000032">
    <property type="entry name" value="Export ABC transporter ATP-binding protein"/>
    <property type="match status" value="1"/>
</dbReference>
<feature type="transmembrane region" description="Helical" evidence="10">
    <location>
        <begin position="911"/>
        <end position="939"/>
    </location>
</feature>
<evidence type="ECO:0000259" key="11">
    <source>
        <dbReference type="PROSITE" id="PS50893"/>
    </source>
</evidence>
<dbReference type="GO" id="GO:0016887">
    <property type="term" value="F:ATP hydrolysis activity"/>
    <property type="evidence" value="ECO:0007669"/>
    <property type="project" value="InterPro"/>
</dbReference>
<dbReference type="InterPro" id="IPR003838">
    <property type="entry name" value="ABC3_permease_C"/>
</dbReference>
<feature type="transmembrane region" description="Helical" evidence="10">
    <location>
        <begin position="1004"/>
        <end position="1026"/>
    </location>
</feature>
<evidence type="ECO:0000256" key="1">
    <source>
        <dbReference type="ARBA" id="ARBA00004429"/>
    </source>
</evidence>
<keyword evidence="8 10" id="KW-0472">Membrane</keyword>
<dbReference type="Gene3D" id="3.40.50.300">
    <property type="entry name" value="P-loop containing nucleotide triphosphate hydrolases"/>
    <property type="match status" value="1"/>
</dbReference>
<dbReference type="AlphaFoldDB" id="A0A4R3KDI2"/>
<dbReference type="GO" id="GO:0022857">
    <property type="term" value="F:transmembrane transporter activity"/>
    <property type="evidence" value="ECO:0007669"/>
    <property type="project" value="UniProtKB-ARBA"/>
</dbReference>
<gene>
    <name evidence="12" type="ORF">EDD59_10419</name>
</gene>
<comment type="caution">
    <text evidence="12">The sequence shown here is derived from an EMBL/GenBank/DDBJ whole genome shotgun (WGS) entry which is preliminary data.</text>
</comment>
<dbReference type="RefSeq" id="WP_132379177.1">
    <property type="nucleotide sequence ID" value="NZ_SLZZ01000004.1"/>
</dbReference>
<dbReference type="PROSITE" id="PS00211">
    <property type="entry name" value="ABC_TRANSPORTER_1"/>
    <property type="match status" value="1"/>
</dbReference>
<evidence type="ECO:0000256" key="8">
    <source>
        <dbReference type="ARBA" id="ARBA00023136"/>
    </source>
</evidence>
<dbReference type="Pfam" id="PF00005">
    <property type="entry name" value="ABC_tran"/>
    <property type="match status" value="1"/>
</dbReference>
<dbReference type="Pfam" id="PF02687">
    <property type="entry name" value="FtsX"/>
    <property type="match status" value="1"/>
</dbReference>
<reference evidence="12 13" key="1">
    <citation type="submission" date="2019-03" db="EMBL/GenBank/DDBJ databases">
        <title>Genomic Encyclopedia of Type Strains, Phase IV (KMG-IV): sequencing the most valuable type-strain genomes for metagenomic binning, comparative biology and taxonomic classification.</title>
        <authorList>
            <person name="Goeker M."/>
        </authorList>
    </citation>
    <scope>NUCLEOTIDE SEQUENCE [LARGE SCALE GENOMIC DNA]</scope>
    <source>
        <strain evidence="12 13">DSM 29489</strain>
    </source>
</reference>
<protein>
    <submittedName>
        <fullName evidence="12">ABC-type lipoprotein export system ATPase subunit</fullName>
    </submittedName>
</protein>
<evidence type="ECO:0000313" key="13">
    <source>
        <dbReference type="Proteomes" id="UP000295726"/>
    </source>
</evidence>